<dbReference type="PANTHER" id="PTHR42951">
    <property type="entry name" value="METALLO-BETA-LACTAMASE DOMAIN-CONTAINING"/>
    <property type="match status" value="1"/>
</dbReference>
<dbReference type="RefSeq" id="WP_191734153.1">
    <property type="nucleotide sequence ID" value="NZ_JACSPR010000008.1"/>
</dbReference>
<proteinExistence type="predicted"/>
<dbReference type="Gene3D" id="3.60.15.10">
    <property type="entry name" value="Ribonuclease Z/Hydroxyacylglutathione hydrolase-like"/>
    <property type="match status" value="1"/>
</dbReference>
<evidence type="ECO:0000313" key="3">
    <source>
        <dbReference type="Proteomes" id="UP000650224"/>
    </source>
</evidence>
<organism evidence="2 3">
    <name type="scientific">Corynebacterium gallinarum</name>
    <dbReference type="NCBI Taxonomy" id="2762214"/>
    <lineage>
        <taxon>Bacteria</taxon>
        <taxon>Bacillati</taxon>
        <taxon>Actinomycetota</taxon>
        <taxon>Actinomycetes</taxon>
        <taxon>Mycobacteriales</taxon>
        <taxon>Corynebacteriaceae</taxon>
        <taxon>Corynebacterium</taxon>
    </lineage>
</organism>
<dbReference type="InterPro" id="IPR050855">
    <property type="entry name" value="NDM-1-like"/>
</dbReference>
<keyword evidence="2" id="KW-0378">Hydrolase</keyword>
<dbReference type="Proteomes" id="UP000650224">
    <property type="component" value="Unassembled WGS sequence"/>
</dbReference>
<keyword evidence="3" id="KW-1185">Reference proteome</keyword>
<sequence>MTDPTHVSAHTPIHSIYARWGRFGLYTFLIDGPELALVDTGVTDTAQGVADGLAELGRDIRDVKWILLTHGHIDHLGGTVALWEMTGRQAQVVIHEADVDYLESRRAHVENYLNLRADYIDDPKAEAKQTAMMASAISGEMSPHSIVTGGEVLDLGGVKVRVVHTPGHTGGSVAYVVEGQNDVFVGDAVQIHGAANGFPGYEDPDAYRDSLVTIQQLAANRMFLGHPFRSDEGVAYEVELDRDTAAHAVQEAIGIEARIREAALALGTGESDSPYSPFAAIADHLGYTGDPTLEPSPFFTTLHGYFKA</sequence>
<dbReference type="InterPro" id="IPR036866">
    <property type="entry name" value="RibonucZ/Hydroxyglut_hydro"/>
</dbReference>
<dbReference type="Pfam" id="PF00753">
    <property type="entry name" value="Lactamase_B"/>
    <property type="match status" value="1"/>
</dbReference>
<dbReference type="AlphaFoldDB" id="A0A8I0HQ07"/>
<evidence type="ECO:0000259" key="1">
    <source>
        <dbReference type="SMART" id="SM00849"/>
    </source>
</evidence>
<comment type="caution">
    <text evidence="2">The sequence shown here is derived from an EMBL/GenBank/DDBJ whole genome shotgun (WGS) entry which is preliminary data.</text>
</comment>
<reference evidence="2 3" key="1">
    <citation type="submission" date="2020-08" db="EMBL/GenBank/DDBJ databases">
        <title>A Genomic Blueprint of the Chicken Gut Microbiome.</title>
        <authorList>
            <person name="Gilroy R."/>
            <person name="Ravi A."/>
            <person name="Getino M."/>
            <person name="Pursley I."/>
            <person name="Horton D.L."/>
            <person name="Alikhan N.-F."/>
            <person name="Baker D."/>
            <person name="Gharbi K."/>
            <person name="Hall N."/>
            <person name="Watson M."/>
            <person name="Adriaenssens E.M."/>
            <person name="Foster-Nyarko E."/>
            <person name="Jarju S."/>
            <person name="Secka A."/>
            <person name="Antonio M."/>
            <person name="Oren A."/>
            <person name="Chaudhuri R."/>
            <person name="La Ragione R.M."/>
            <person name="Hildebrand F."/>
            <person name="Pallen M.J."/>
        </authorList>
    </citation>
    <scope>NUCLEOTIDE SEQUENCE [LARGE SCALE GENOMIC DNA]</scope>
    <source>
        <strain evidence="2 3">Sa1YVA5</strain>
    </source>
</reference>
<dbReference type="GO" id="GO:0016787">
    <property type="term" value="F:hydrolase activity"/>
    <property type="evidence" value="ECO:0007669"/>
    <property type="project" value="UniProtKB-KW"/>
</dbReference>
<feature type="domain" description="Metallo-beta-lactamase" evidence="1">
    <location>
        <begin position="24"/>
        <end position="226"/>
    </location>
</feature>
<protein>
    <submittedName>
        <fullName evidence="2">MBL fold metallo-hydrolase</fullName>
    </submittedName>
</protein>
<dbReference type="EMBL" id="JACSPR010000008">
    <property type="protein sequence ID" value="MBD8030909.1"/>
    <property type="molecule type" value="Genomic_DNA"/>
</dbReference>
<dbReference type="InterPro" id="IPR001279">
    <property type="entry name" value="Metallo-B-lactamas"/>
</dbReference>
<name>A0A8I0HQ07_9CORY</name>
<evidence type="ECO:0000313" key="2">
    <source>
        <dbReference type="EMBL" id="MBD8030909.1"/>
    </source>
</evidence>
<dbReference type="SUPFAM" id="SSF56281">
    <property type="entry name" value="Metallo-hydrolase/oxidoreductase"/>
    <property type="match status" value="1"/>
</dbReference>
<dbReference type="PANTHER" id="PTHR42951:SF17">
    <property type="entry name" value="METALLO-BETA-LACTAMASE DOMAIN-CONTAINING PROTEIN"/>
    <property type="match status" value="1"/>
</dbReference>
<gene>
    <name evidence="2" type="ORF">H9627_11365</name>
</gene>
<dbReference type="SMART" id="SM00849">
    <property type="entry name" value="Lactamase_B"/>
    <property type="match status" value="1"/>
</dbReference>
<accession>A0A8I0HQ07</accession>